<evidence type="ECO:0000256" key="2">
    <source>
        <dbReference type="ARBA" id="ARBA00022692"/>
    </source>
</evidence>
<keyword evidence="4 6" id="KW-0472">Membrane</keyword>
<dbReference type="eggNOG" id="COG0842">
    <property type="taxonomic scope" value="Bacteria"/>
</dbReference>
<feature type="domain" description="ABC transmembrane type-2" evidence="7">
    <location>
        <begin position="48"/>
        <end position="274"/>
    </location>
</feature>
<proteinExistence type="inferred from homology"/>
<name>F6EHX0_HOYSD</name>
<dbReference type="HOGENOM" id="CLU_039483_2_1_11"/>
<keyword evidence="6" id="KW-1003">Cell membrane</keyword>
<dbReference type="InterPro" id="IPR000412">
    <property type="entry name" value="ABC_2_transport"/>
</dbReference>
<accession>F6EHX0</accession>
<feature type="transmembrane region" description="Helical" evidence="6">
    <location>
        <begin position="135"/>
        <end position="154"/>
    </location>
</feature>
<gene>
    <name evidence="8" type="ordered locus">AS9A_0461</name>
</gene>
<feature type="transmembrane region" description="Helical" evidence="6">
    <location>
        <begin position="253"/>
        <end position="271"/>
    </location>
</feature>
<evidence type="ECO:0000313" key="8">
    <source>
        <dbReference type="EMBL" id="AEF38918.1"/>
    </source>
</evidence>
<evidence type="ECO:0000256" key="3">
    <source>
        <dbReference type="ARBA" id="ARBA00022989"/>
    </source>
</evidence>
<dbReference type="GO" id="GO:0046677">
    <property type="term" value="P:response to antibiotic"/>
    <property type="evidence" value="ECO:0007669"/>
    <property type="project" value="UniProtKB-KW"/>
</dbReference>
<dbReference type="PROSITE" id="PS51012">
    <property type="entry name" value="ABC_TM2"/>
    <property type="match status" value="1"/>
</dbReference>
<keyword evidence="9" id="KW-1185">Reference proteome</keyword>
<keyword evidence="3 6" id="KW-1133">Transmembrane helix</keyword>
<dbReference type="InterPro" id="IPR051784">
    <property type="entry name" value="Nod_factor_ABC_transporter"/>
</dbReference>
<evidence type="ECO:0000256" key="1">
    <source>
        <dbReference type="ARBA" id="ARBA00004141"/>
    </source>
</evidence>
<sequence>MNTNPRPTATTQFPELNFTRSESSPVTFVRQSLLMTKRLLTIWSRDPLTMVQAVAYPAIMLVMLWMVIGITMEGFSNEPAAYRFAPLMSLVAAMVGSIAGVVLVIQERENGVLSRYWSLPIHRGADLAGRLMAEAVRIVLTTILILIVAFPLGFRLNSVTATFAFLSVPLMFGIGFATVATACALITTKQTLIAALQLFIMFGMFFSSGFVPLQAFPSWAQPFVENQPLSHAVEAMRAIALGEDFSSPLIRCAIWSGSLVVLFSVPAIVGYRRSAAG</sequence>
<dbReference type="InterPro" id="IPR047817">
    <property type="entry name" value="ABC2_TM_bact-type"/>
</dbReference>
<evidence type="ECO:0000313" key="9">
    <source>
        <dbReference type="Proteomes" id="UP000009235"/>
    </source>
</evidence>
<dbReference type="Pfam" id="PF01061">
    <property type="entry name" value="ABC2_membrane"/>
    <property type="match status" value="1"/>
</dbReference>
<comment type="similarity">
    <text evidence="6">Belongs to the ABC-2 integral membrane protein family.</text>
</comment>
<feature type="transmembrane region" description="Helical" evidence="6">
    <location>
        <begin position="160"/>
        <end position="185"/>
    </location>
</feature>
<dbReference type="PIRSF" id="PIRSF006648">
    <property type="entry name" value="DrrB"/>
    <property type="match status" value="1"/>
</dbReference>
<feature type="transmembrane region" description="Helical" evidence="6">
    <location>
        <begin position="192"/>
        <end position="213"/>
    </location>
</feature>
<keyword evidence="6" id="KW-0813">Transport</keyword>
<dbReference type="OrthoDB" id="26267at2"/>
<dbReference type="Proteomes" id="UP000009235">
    <property type="component" value="Chromosome"/>
</dbReference>
<dbReference type="GO" id="GO:0140359">
    <property type="term" value="F:ABC-type transporter activity"/>
    <property type="evidence" value="ECO:0007669"/>
    <property type="project" value="InterPro"/>
</dbReference>
<dbReference type="STRING" id="443218.AS9A_0461"/>
<dbReference type="AlphaFoldDB" id="F6EHX0"/>
<dbReference type="EMBL" id="CP002786">
    <property type="protein sequence ID" value="AEF38918.1"/>
    <property type="molecule type" value="Genomic_DNA"/>
</dbReference>
<dbReference type="GO" id="GO:0043190">
    <property type="term" value="C:ATP-binding cassette (ABC) transporter complex"/>
    <property type="evidence" value="ECO:0007669"/>
    <property type="project" value="InterPro"/>
</dbReference>
<dbReference type="KEGG" id="asd:AS9A_0461"/>
<reference evidence="8 9" key="1">
    <citation type="journal article" date="2011" name="J. Bacteriol.">
        <title>Complete genome sequence of Amycolicicoccus subflavus DQS3-9A1T, an actinomycete isolated from crude oil-polluted soil.</title>
        <authorList>
            <person name="Cai M."/>
            <person name="Chen W.M."/>
            <person name="Nie Y."/>
            <person name="Chi C.Q."/>
            <person name="Wang Y.N."/>
            <person name="Tang Y.Q."/>
            <person name="Li G.Y."/>
            <person name="Wu X.L."/>
        </authorList>
    </citation>
    <scope>NUCLEOTIDE SEQUENCE [LARGE SCALE GENOMIC DNA]</scope>
    <source>
        <strain evidence="9">DSM 45089 / DQS3-9A1</strain>
    </source>
</reference>
<protein>
    <recommendedName>
        <fullName evidence="6">Transport permease protein</fullName>
    </recommendedName>
</protein>
<dbReference type="InterPro" id="IPR013525">
    <property type="entry name" value="ABC2_TM"/>
</dbReference>
<comment type="subcellular location">
    <subcellularLocation>
        <location evidence="6">Cell membrane</location>
        <topology evidence="6">Multi-pass membrane protein</topology>
    </subcellularLocation>
    <subcellularLocation>
        <location evidence="1">Membrane</location>
        <topology evidence="1">Multi-pass membrane protein</topology>
    </subcellularLocation>
</comment>
<evidence type="ECO:0000256" key="5">
    <source>
        <dbReference type="ARBA" id="ARBA00023251"/>
    </source>
</evidence>
<feature type="transmembrane region" description="Helical" evidence="6">
    <location>
        <begin position="53"/>
        <end position="72"/>
    </location>
</feature>
<evidence type="ECO:0000256" key="6">
    <source>
        <dbReference type="RuleBase" id="RU361157"/>
    </source>
</evidence>
<keyword evidence="2 6" id="KW-0812">Transmembrane</keyword>
<dbReference type="PANTHER" id="PTHR43229:SF2">
    <property type="entry name" value="NODULATION PROTEIN J"/>
    <property type="match status" value="1"/>
</dbReference>
<organism evidence="8 9">
    <name type="scientific">Hoyosella subflava (strain DSM 45089 / JCM 17490 / NBRC 109087 / DQS3-9A1)</name>
    <name type="common">Amycolicicoccus subflavus</name>
    <dbReference type="NCBI Taxonomy" id="443218"/>
    <lineage>
        <taxon>Bacteria</taxon>
        <taxon>Bacillati</taxon>
        <taxon>Actinomycetota</taxon>
        <taxon>Actinomycetes</taxon>
        <taxon>Mycobacteriales</taxon>
        <taxon>Hoyosellaceae</taxon>
        <taxon>Hoyosella</taxon>
    </lineage>
</organism>
<dbReference type="PANTHER" id="PTHR43229">
    <property type="entry name" value="NODULATION PROTEIN J"/>
    <property type="match status" value="1"/>
</dbReference>
<evidence type="ECO:0000259" key="7">
    <source>
        <dbReference type="PROSITE" id="PS51012"/>
    </source>
</evidence>
<dbReference type="RefSeq" id="WP_013805269.1">
    <property type="nucleotide sequence ID" value="NC_015564.1"/>
</dbReference>
<keyword evidence="5" id="KW-0046">Antibiotic resistance</keyword>
<evidence type="ECO:0000256" key="4">
    <source>
        <dbReference type="ARBA" id="ARBA00023136"/>
    </source>
</evidence>
<feature type="transmembrane region" description="Helical" evidence="6">
    <location>
        <begin position="84"/>
        <end position="105"/>
    </location>
</feature>